<dbReference type="OrthoDB" id="9975554at2759"/>
<evidence type="ECO:0000313" key="12">
    <source>
        <dbReference type="Proteomes" id="UP000189705"/>
    </source>
</evidence>
<protein>
    <recommendedName>
        <fullName evidence="10">Olfactory receptor</fullName>
    </recommendedName>
</protein>
<evidence type="ECO:0000256" key="9">
    <source>
        <dbReference type="RuleBase" id="RU000688"/>
    </source>
</evidence>
<dbReference type="Gene3D" id="1.20.1070.10">
    <property type="entry name" value="Rhodopsin 7-helix transmembrane proteins"/>
    <property type="match status" value="1"/>
</dbReference>
<comment type="subcellular location">
    <subcellularLocation>
        <location evidence="1 10">Cell membrane</location>
        <topology evidence="1 10">Multi-pass membrane protein</topology>
    </subcellularLocation>
</comment>
<evidence type="ECO:0000256" key="8">
    <source>
        <dbReference type="ARBA" id="ARBA00023224"/>
    </source>
</evidence>
<dbReference type="Pfam" id="PF13853">
    <property type="entry name" value="7tm_4"/>
    <property type="match status" value="1"/>
</dbReference>
<dbReference type="CDD" id="cd15225">
    <property type="entry name" value="7tmA_OR10A-like"/>
    <property type="match status" value="1"/>
</dbReference>
<evidence type="ECO:0000256" key="1">
    <source>
        <dbReference type="ARBA" id="ARBA00004651"/>
    </source>
</evidence>
<keyword evidence="4 9" id="KW-0812">Transmembrane</keyword>
<keyword evidence="7 10" id="KW-0472">Membrane</keyword>
<evidence type="ECO:0000256" key="2">
    <source>
        <dbReference type="ARBA" id="ARBA00022475"/>
    </source>
</evidence>
<keyword evidence="9" id="KW-0675">Receptor</keyword>
<dbReference type="InterPro" id="IPR017452">
    <property type="entry name" value="GPCR_Rhodpsn_7TM"/>
</dbReference>
<keyword evidence="8 9" id="KW-0807">Transducer</keyword>
<dbReference type="InParanoid" id="A0A1U8DK99"/>
<reference evidence="13" key="1">
    <citation type="submission" date="2025-08" db="UniProtKB">
        <authorList>
            <consortium name="RefSeq"/>
        </authorList>
    </citation>
    <scope>IDENTIFICATION</scope>
</reference>
<feature type="transmembrane region" description="Helical" evidence="10">
    <location>
        <begin position="98"/>
        <end position="120"/>
    </location>
</feature>
<name>A0A1U8DK99_ALLSI</name>
<feature type="transmembrane region" description="Helical" evidence="10">
    <location>
        <begin position="191"/>
        <end position="221"/>
    </location>
</feature>
<sequence>MNRGNESTVPEFFLLGFSNLKKLQLLLFPIFFLAYIVILISNISIMTAITVTWSLHTPMYFFLFALSFSELCSTFVIIPKTLVNLLVEKKTISVIGCATQMFGGFGFGAINCFLLTVMAYDRYVAICHPLQYSAMMNRKVCIQLVTISCVTGFLISLTINSLVFSLPLCGPRTIGHFFCDVKPVLRLACGAIYLAEIVVVSLCAFVIVGTFTVIIISYTYILSAILKIHSVAGRCKTFSTCSSHLTVVVTHYGCASFVYLRPKSSSSLDEDTLISVGYLLLTPCLNPMIYSLRNKEVKFALKKLVLNSLCFFLKKVKGGHL</sequence>
<dbReference type="PRINTS" id="PR00237">
    <property type="entry name" value="GPCRRHODOPSN"/>
</dbReference>
<keyword evidence="12" id="KW-1185">Reference proteome</keyword>
<feature type="domain" description="G-protein coupled receptors family 1 profile" evidence="11">
    <location>
        <begin position="41"/>
        <end position="290"/>
    </location>
</feature>
<evidence type="ECO:0000256" key="6">
    <source>
        <dbReference type="ARBA" id="ARBA00022989"/>
    </source>
</evidence>
<dbReference type="Proteomes" id="UP000189705">
    <property type="component" value="Unplaced"/>
</dbReference>
<dbReference type="GO" id="GO:0004984">
    <property type="term" value="F:olfactory receptor activity"/>
    <property type="evidence" value="ECO:0007669"/>
    <property type="project" value="InterPro"/>
</dbReference>
<keyword evidence="2 10" id="KW-1003">Cell membrane</keyword>
<dbReference type="FunFam" id="1.20.1070.10:FF:000001">
    <property type="entry name" value="Olfactory receptor"/>
    <property type="match status" value="1"/>
</dbReference>
<evidence type="ECO:0000256" key="7">
    <source>
        <dbReference type="ARBA" id="ARBA00023136"/>
    </source>
</evidence>
<dbReference type="KEGG" id="asn:106722847"/>
<accession>A0A1U8DK99</accession>
<dbReference type="GO" id="GO:0005886">
    <property type="term" value="C:plasma membrane"/>
    <property type="evidence" value="ECO:0007669"/>
    <property type="project" value="UniProtKB-SubCell"/>
</dbReference>
<organism evidence="12 13">
    <name type="scientific">Alligator sinensis</name>
    <name type="common">Chinese alligator</name>
    <dbReference type="NCBI Taxonomy" id="38654"/>
    <lineage>
        <taxon>Eukaryota</taxon>
        <taxon>Metazoa</taxon>
        <taxon>Chordata</taxon>
        <taxon>Craniata</taxon>
        <taxon>Vertebrata</taxon>
        <taxon>Euteleostomi</taxon>
        <taxon>Archelosauria</taxon>
        <taxon>Archosauria</taxon>
        <taxon>Crocodylia</taxon>
        <taxon>Alligatoridae</taxon>
        <taxon>Alligatorinae</taxon>
        <taxon>Alligator</taxon>
    </lineage>
</organism>
<dbReference type="PROSITE" id="PS50262">
    <property type="entry name" value="G_PROTEIN_RECEP_F1_2"/>
    <property type="match status" value="1"/>
</dbReference>
<comment type="similarity">
    <text evidence="9">Belongs to the G-protein coupled receptor 1 family.</text>
</comment>
<feature type="transmembrane region" description="Helical" evidence="10">
    <location>
        <begin position="140"/>
        <end position="163"/>
    </location>
</feature>
<evidence type="ECO:0000313" key="13">
    <source>
        <dbReference type="RefSeq" id="XP_014380731.1"/>
    </source>
</evidence>
<dbReference type="SUPFAM" id="SSF81321">
    <property type="entry name" value="Family A G protein-coupled receptor-like"/>
    <property type="match status" value="1"/>
</dbReference>
<dbReference type="PRINTS" id="PR00245">
    <property type="entry name" value="OLFACTORYR"/>
</dbReference>
<dbReference type="GO" id="GO:0004930">
    <property type="term" value="F:G protein-coupled receptor activity"/>
    <property type="evidence" value="ECO:0007669"/>
    <property type="project" value="UniProtKB-KW"/>
</dbReference>
<dbReference type="RefSeq" id="XP_014380731.1">
    <property type="nucleotide sequence ID" value="XM_014525245.1"/>
</dbReference>
<dbReference type="AlphaFoldDB" id="A0A1U8DK99"/>
<evidence type="ECO:0000256" key="5">
    <source>
        <dbReference type="ARBA" id="ARBA00022725"/>
    </source>
</evidence>
<keyword evidence="5 10" id="KW-0552">Olfaction</keyword>
<dbReference type="InterPro" id="IPR000276">
    <property type="entry name" value="GPCR_Rhodpsn"/>
</dbReference>
<evidence type="ECO:0000256" key="3">
    <source>
        <dbReference type="ARBA" id="ARBA00022606"/>
    </source>
</evidence>
<keyword evidence="9" id="KW-0297">G-protein coupled receptor</keyword>
<evidence type="ECO:0000256" key="4">
    <source>
        <dbReference type="ARBA" id="ARBA00022692"/>
    </source>
</evidence>
<feature type="transmembrane region" description="Helical" evidence="10">
    <location>
        <begin position="272"/>
        <end position="292"/>
    </location>
</feature>
<feature type="transmembrane region" description="Helical" evidence="10">
    <location>
        <begin position="60"/>
        <end position="78"/>
    </location>
</feature>
<feature type="transmembrane region" description="Helical" evidence="10">
    <location>
        <begin position="26"/>
        <end position="53"/>
    </location>
</feature>
<dbReference type="PANTHER" id="PTHR26453">
    <property type="entry name" value="OLFACTORY RECEPTOR"/>
    <property type="match status" value="1"/>
</dbReference>
<evidence type="ECO:0000256" key="10">
    <source>
        <dbReference type="RuleBase" id="RU363047"/>
    </source>
</evidence>
<dbReference type="InterPro" id="IPR000725">
    <property type="entry name" value="Olfact_rcpt"/>
</dbReference>
<keyword evidence="6 10" id="KW-1133">Transmembrane helix</keyword>
<dbReference type="PROSITE" id="PS00237">
    <property type="entry name" value="G_PROTEIN_RECEP_F1_1"/>
    <property type="match status" value="1"/>
</dbReference>
<keyword evidence="3 10" id="KW-0716">Sensory transduction</keyword>
<gene>
    <name evidence="13" type="primary">LOC106722847</name>
</gene>
<feature type="transmembrane region" description="Helical" evidence="10">
    <location>
        <begin position="242"/>
        <end position="260"/>
    </location>
</feature>
<dbReference type="GeneID" id="106722847"/>
<evidence type="ECO:0000259" key="11">
    <source>
        <dbReference type="PROSITE" id="PS50262"/>
    </source>
</evidence>
<proteinExistence type="inferred from homology"/>